<dbReference type="SMART" id="SM00448">
    <property type="entry name" value="REC"/>
    <property type="match status" value="1"/>
</dbReference>
<dbReference type="EMBL" id="VNIB01000003">
    <property type="protein sequence ID" value="TYO99332.1"/>
    <property type="molecule type" value="Genomic_DNA"/>
</dbReference>
<evidence type="ECO:0000313" key="4">
    <source>
        <dbReference type="EMBL" id="TYO99332.1"/>
    </source>
</evidence>
<dbReference type="InterPro" id="IPR050595">
    <property type="entry name" value="Bact_response_regulator"/>
</dbReference>
<evidence type="ECO:0000313" key="5">
    <source>
        <dbReference type="Proteomes" id="UP000324159"/>
    </source>
</evidence>
<dbReference type="RefSeq" id="WP_148895253.1">
    <property type="nucleotide sequence ID" value="NZ_VNIB01000003.1"/>
</dbReference>
<evidence type="ECO:0000256" key="1">
    <source>
        <dbReference type="ARBA" id="ARBA00022553"/>
    </source>
</evidence>
<dbReference type="OrthoDB" id="9788090at2"/>
<dbReference type="PANTHER" id="PTHR44591:SF25">
    <property type="entry name" value="CHEMOTAXIS TWO-COMPONENT RESPONSE REGULATOR"/>
    <property type="match status" value="1"/>
</dbReference>
<dbReference type="PANTHER" id="PTHR44591">
    <property type="entry name" value="STRESS RESPONSE REGULATOR PROTEIN 1"/>
    <property type="match status" value="1"/>
</dbReference>
<name>A0A5D3WK41_9BACT</name>
<dbReference type="SUPFAM" id="SSF52172">
    <property type="entry name" value="CheY-like"/>
    <property type="match status" value="1"/>
</dbReference>
<feature type="domain" description="Response regulatory" evidence="3">
    <location>
        <begin position="11"/>
        <end position="126"/>
    </location>
</feature>
<dbReference type="AlphaFoldDB" id="A0A5D3WK41"/>
<gene>
    <name evidence="4" type="ORF">EDC39_103178</name>
</gene>
<evidence type="ECO:0000259" key="3">
    <source>
        <dbReference type="PROSITE" id="PS50110"/>
    </source>
</evidence>
<dbReference type="InterPro" id="IPR001789">
    <property type="entry name" value="Sig_transdc_resp-reg_receiver"/>
</dbReference>
<reference evidence="4 5" key="1">
    <citation type="submission" date="2019-07" db="EMBL/GenBank/DDBJ databases">
        <title>Genomic Encyclopedia of Type Strains, Phase IV (KMG-IV): sequencing the most valuable type-strain genomes for metagenomic binning, comparative biology and taxonomic classification.</title>
        <authorList>
            <person name="Goeker M."/>
        </authorList>
    </citation>
    <scope>NUCLEOTIDE SEQUENCE [LARGE SCALE GENOMIC DNA]</scope>
    <source>
        <strain evidence="4 5">SS015</strain>
    </source>
</reference>
<proteinExistence type="predicted"/>
<protein>
    <submittedName>
        <fullName evidence="4">Two-component system response regulator (Stage 0 sporulation protein F)</fullName>
    </submittedName>
</protein>
<comment type="caution">
    <text evidence="4">The sequence shown here is derived from an EMBL/GenBank/DDBJ whole genome shotgun (WGS) entry which is preliminary data.</text>
</comment>
<dbReference type="InterPro" id="IPR011006">
    <property type="entry name" value="CheY-like_superfamily"/>
</dbReference>
<feature type="modified residue" description="4-aspartylphosphate" evidence="2">
    <location>
        <position position="61"/>
    </location>
</feature>
<dbReference type="Pfam" id="PF00072">
    <property type="entry name" value="Response_reg"/>
    <property type="match status" value="1"/>
</dbReference>
<keyword evidence="5" id="KW-1185">Reference proteome</keyword>
<keyword evidence="1 2" id="KW-0597">Phosphoprotein</keyword>
<dbReference type="PROSITE" id="PS50110">
    <property type="entry name" value="RESPONSE_REGULATORY"/>
    <property type="match status" value="1"/>
</dbReference>
<dbReference type="Proteomes" id="UP000324159">
    <property type="component" value="Unassembled WGS sequence"/>
</dbReference>
<dbReference type="GO" id="GO:0000160">
    <property type="term" value="P:phosphorelay signal transduction system"/>
    <property type="evidence" value="ECO:0007669"/>
    <property type="project" value="InterPro"/>
</dbReference>
<evidence type="ECO:0000256" key="2">
    <source>
        <dbReference type="PROSITE-ProRule" id="PRU00169"/>
    </source>
</evidence>
<sequence>MYAANKPSEPHILLAEDDPAMRDLLAFCLYQAGYRVTSCGDGLSLLERLETNAEIDLVITDVRMPAMTGLEVLEATLDSKRRPPTICMTAFGDESTHEQARRLGAVKILDKPFDIEALVETVRQYCPPRRPASVH</sequence>
<dbReference type="Gene3D" id="3.40.50.2300">
    <property type="match status" value="1"/>
</dbReference>
<accession>A0A5D3WK41</accession>
<organism evidence="4 5">
    <name type="scientific">Geothermobacter ehrlichii</name>
    <dbReference type="NCBI Taxonomy" id="213224"/>
    <lineage>
        <taxon>Bacteria</taxon>
        <taxon>Pseudomonadati</taxon>
        <taxon>Thermodesulfobacteriota</taxon>
        <taxon>Desulfuromonadia</taxon>
        <taxon>Desulfuromonadales</taxon>
        <taxon>Geothermobacteraceae</taxon>
        <taxon>Geothermobacter</taxon>
    </lineage>
</organism>